<keyword evidence="6" id="KW-0325">Glycoprotein</keyword>
<evidence type="ECO:0000256" key="2">
    <source>
        <dbReference type="ARBA" id="ARBA00022692"/>
    </source>
</evidence>
<keyword evidence="4" id="KW-1133">Transmembrane helix</keyword>
<evidence type="ECO:0000313" key="10">
    <source>
        <dbReference type="Proteomes" id="UP001445076"/>
    </source>
</evidence>
<name>A0AAW0YDB5_CHEQU</name>
<dbReference type="PANTHER" id="PTHR11506:SF35">
    <property type="entry name" value="LYSOSOME-ASSOCIATED MEMBRANE GLYCOPROTEIN 5"/>
    <property type="match status" value="1"/>
</dbReference>
<dbReference type="GO" id="GO:0031902">
    <property type="term" value="C:late endosome membrane"/>
    <property type="evidence" value="ECO:0007669"/>
    <property type="project" value="TreeGrafter"/>
</dbReference>
<evidence type="ECO:0000256" key="6">
    <source>
        <dbReference type="ARBA" id="ARBA00023180"/>
    </source>
</evidence>
<proteinExistence type="predicted"/>
<evidence type="ECO:0000313" key="9">
    <source>
        <dbReference type="EMBL" id="KAK8749406.1"/>
    </source>
</evidence>
<reference evidence="9 10" key="1">
    <citation type="journal article" date="2024" name="BMC Genomics">
        <title>Genome assembly of redclaw crayfish (Cherax quadricarinatus) provides insights into its immune adaptation and hypoxia tolerance.</title>
        <authorList>
            <person name="Liu Z."/>
            <person name="Zheng J."/>
            <person name="Li H."/>
            <person name="Fang K."/>
            <person name="Wang S."/>
            <person name="He J."/>
            <person name="Zhou D."/>
            <person name="Weng S."/>
            <person name="Chi M."/>
            <person name="Gu Z."/>
            <person name="He J."/>
            <person name="Li F."/>
            <person name="Wang M."/>
        </authorList>
    </citation>
    <scope>NUCLEOTIDE SEQUENCE [LARGE SCALE GENOMIC DNA]</scope>
    <source>
        <strain evidence="9">ZL_2023a</strain>
    </source>
</reference>
<keyword evidence="5" id="KW-0472">Membrane</keyword>
<feature type="compositionally biased region" description="Basic and acidic residues" evidence="7">
    <location>
        <begin position="103"/>
        <end position="133"/>
    </location>
</feature>
<evidence type="ECO:0000256" key="8">
    <source>
        <dbReference type="SAM" id="SignalP"/>
    </source>
</evidence>
<dbReference type="Gene3D" id="2.40.160.110">
    <property type="match status" value="1"/>
</dbReference>
<evidence type="ECO:0000256" key="1">
    <source>
        <dbReference type="ARBA" id="ARBA00004251"/>
    </source>
</evidence>
<keyword evidence="10" id="KW-1185">Reference proteome</keyword>
<feature type="signal peptide" evidence="8">
    <location>
        <begin position="1"/>
        <end position="23"/>
    </location>
</feature>
<evidence type="ECO:0000256" key="3">
    <source>
        <dbReference type="ARBA" id="ARBA00022729"/>
    </source>
</evidence>
<feature type="chain" id="PRO_5043687863" evidence="8">
    <location>
        <begin position="24"/>
        <end position="257"/>
    </location>
</feature>
<comment type="subcellular location">
    <subcellularLocation>
        <location evidence="1">Cell membrane</location>
        <topology evidence="1">Single-pass type I membrane protein</topology>
    </subcellularLocation>
</comment>
<dbReference type="GO" id="GO:0005886">
    <property type="term" value="C:plasma membrane"/>
    <property type="evidence" value="ECO:0007669"/>
    <property type="project" value="TreeGrafter"/>
</dbReference>
<dbReference type="InterPro" id="IPR002000">
    <property type="entry name" value="Lysosome-assoc_membr_glycop"/>
</dbReference>
<keyword evidence="3 8" id="KW-0732">Signal</keyword>
<dbReference type="EMBL" id="JARKIK010000009">
    <property type="protein sequence ID" value="KAK8749406.1"/>
    <property type="molecule type" value="Genomic_DNA"/>
</dbReference>
<comment type="caution">
    <text evidence="9">The sequence shown here is derived from an EMBL/GenBank/DDBJ whole genome shotgun (WGS) entry which is preliminary data.</text>
</comment>
<gene>
    <name evidence="9" type="ORF">OTU49_015340</name>
</gene>
<dbReference type="PANTHER" id="PTHR11506">
    <property type="entry name" value="LYSOSOME-ASSOCIATED MEMBRANE GLYCOPROTEIN"/>
    <property type="match status" value="1"/>
</dbReference>
<organism evidence="9 10">
    <name type="scientific">Cherax quadricarinatus</name>
    <name type="common">Australian red claw crayfish</name>
    <dbReference type="NCBI Taxonomy" id="27406"/>
    <lineage>
        <taxon>Eukaryota</taxon>
        <taxon>Metazoa</taxon>
        <taxon>Ecdysozoa</taxon>
        <taxon>Arthropoda</taxon>
        <taxon>Crustacea</taxon>
        <taxon>Multicrustacea</taxon>
        <taxon>Malacostraca</taxon>
        <taxon>Eumalacostraca</taxon>
        <taxon>Eucarida</taxon>
        <taxon>Decapoda</taxon>
        <taxon>Pleocyemata</taxon>
        <taxon>Astacidea</taxon>
        <taxon>Parastacoidea</taxon>
        <taxon>Parastacidae</taxon>
        <taxon>Cherax</taxon>
    </lineage>
</organism>
<feature type="region of interest" description="Disordered" evidence="7">
    <location>
        <begin position="102"/>
        <end position="140"/>
    </location>
</feature>
<protein>
    <submittedName>
        <fullName evidence="9">Uncharacterized protein</fullName>
    </submittedName>
</protein>
<dbReference type="GO" id="GO:0072594">
    <property type="term" value="P:establishment of protein localization to organelle"/>
    <property type="evidence" value="ECO:0007669"/>
    <property type="project" value="TreeGrafter"/>
</dbReference>
<dbReference type="Proteomes" id="UP001445076">
    <property type="component" value="Unassembled WGS sequence"/>
</dbReference>
<sequence length="257" mass="28609">MATTWAVFIFLGAAAIYTGPTSATSLHMNTTFTVTNISTKPDFNQTTYAHSPIEYETLQLSLSTEEEIPLALETDDLENAERINPGQTGKTTKESLQQYQLVKKSDLKDDSGDKEEKSSVERNKKDQDSNSREDEYEELPVPMAQTAVGYTRSDGTYIVNDEDGVGCIMAYFKSKATIYYPDTKGDYKNIRVSPVDDAKVSGMCDRVGQVSQMDVSWSSYVLSLRFGLDDLSDSWFVSRFSLTYNLTDPDFTDAAPG</sequence>
<feature type="non-terminal residue" evidence="9">
    <location>
        <position position="257"/>
    </location>
</feature>
<dbReference type="AlphaFoldDB" id="A0AAW0YDB5"/>
<dbReference type="GO" id="GO:0005765">
    <property type="term" value="C:lysosomal membrane"/>
    <property type="evidence" value="ECO:0007669"/>
    <property type="project" value="TreeGrafter"/>
</dbReference>
<keyword evidence="2" id="KW-0812">Transmembrane</keyword>
<evidence type="ECO:0000256" key="4">
    <source>
        <dbReference type="ARBA" id="ARBA00022989"/>
    </source>
</evidence>
<evidence type="ECO:0000256" key="7">
    <source>
        <dbReference type="SAM" id="MobiDB-lite"/>
    </source>
</evidence>
<evidence type="ECO:0000256" key="5">
    <source>
        <dbReference type="ARBA" id="ARBA00023136"/>
    </source>
</evidence>
<accession>A0AAW0YDB5</accession>